<reference evidence="2 3" key="1">
    <citation type="submission" date="2024-01" db="EMBL/GenBank/DDBJ databases">
        <title>A telomere-to-telomere, gap-free genome of sweet tea (Lithocarpus litseifolius).</title>
        <authorList>
            <person name="Zhou J."/>
        </authorList>
    </citation>
    <scope>NUCLEOTIDE SEQUENCE [LARGE SCALE GENOMIC DNA]</scope>
    <source>
        <strain evidence="2">Zhou-2022a</strain>
        <tissue evidence="2">Leaf</tissue>
    </source>
</reference>
<evidence type="ECO:0000259" key="1">
    <source>
        <dbReference type="Pfam" id="PF05699"/>
    </source>
</evidence>
<dbReference type="Proteomes" id="UP001459277">
    <property type="component" value="Unassembled WGS sequence"/>
</dbReference>
<comment type="caution">
    <text evidence="2">The sequence shown here is derived from an EMBL/GenBank/DDBJ whole genome shotgun (WGS) entry which is preliminary data.</text>
</comment>
<sequence>MAISDQWACYREDDVGKVRKVKDMILSDLWWDKIDYILEFTAPIYDILRVANTDKPCLHLVYEMWDSMIERYYSIEWLPENPKRIPPHRDHEISMERSKCLDRYFEDENELTVMKFEYAKFLGGRFPSPDALTDRWVLQPLVWWQYHGSVFPTLQTLALKLLGQPCSSSCTEGNWSTYKFIHSLKRNKMALARAEDLVYVHSNLRLLSRRNEEYVNTATKMWDIAGDSWNESDIFGGAGILENAALTLDEPELEAMVIGNASTSVTTSESEVQS</sequence>
<dbReference type="InterPro" id="IPR008906">
    <property type="entry name" value="HATC_C_dom"/>
</dbReference>
<gene>
    <name evidence="2" type="ORF">SO802_023609</name>
</gene>
<name>A0AAW2C6Q3_9ROSI</name>
<proteinExistence type="predicted"/>
<evidence type="ECO:0000313" key="3">
    <source>
        <dbReference type="Proteomes" id="UP001459277"/>
    </source>
</evidence>
<dbReference type="AlphaFoldDB" id="A0AAW2C6Q3"/>
<dbReference type="Pfam" id="PF05699">
    <property type="entry name" value="Dimer_Tnp_hAT"/>
    <property type="match status" value="1"/>
</dbReference>
<evidence type="ECO:0000313" key="2">
    <source>
        <dbReference type="EMBL" id="KAK9993906.1"/>
    </source>
</evidence>
<dbReference type="PANTHER" id="PTHR32166">
    <property type="entry name" value="OSJNBA0013A04.12 PROTEIN"/>
    <property type="match status" value="1"/>
</dbReference>
<dbReference type="GO" id="GO:0046983">
    <property type="term" value="F:protein dimerization activity"/>
    <property type="evidence" value="ECO:0007669"/>
    <property type="project" value="InterPro"/>
</dbReference>
<dbReference type="InterPro" id="IPR012337">
    <property type="entry name" value="RNaseH-like_sf"/>
</dbReference>
<dbReference type="PANTHER" id="PTHR32166:SF81">
    <property type="entry name" value="OS06G0658400 PROTEIN"/>
    <property type="match status" value="1"/>
</dbReference>
<protein>
    <recommendedName>
        <fullName evidence="1">HAT C-terminal dimerisation domain-containing protein</fullName>
    </recommendedName>
</protein>
<dbReference type="EMBL" id="JAZDWU010000008">
    <property type="protein sequence ID" value="KAK9993906.1"/>
    <property type="molecule type" value="Genomic_DNA"/>
</dbReference>
<keyword evidence="3" id="KW-1185">Reference proteome</keyword>
<dbReference type="SUPFAM" id="SSF53098">
    <property type="entry name" value="Ribonuclease H-like"/>
    <property type="match status" value="1"/>
</dbReference>
<feature type="domain" description="HAT C-terminal dimerisation" evidence="1">
    <location>
        <begin position="138"/>
        <end position="204"/>
    </location>
</feature>
<accession>A0AAW2C6Q3</accession>
<organism evidence="2 3">
    <name type="scientific">Lithocarpus litseifolius</name>
    <dbReference type="NCBI Taxonomy" id="425828"/>
    <lineage>
        <taxon>Eukaryota</taxon>
        <taxon>Viridiplantae</taxon>
        <taxon>Streptophyta</taxon>
        <taxon>Embryophyta</taxon>
        <taxon>Tracheophyta</taxon>
        <taxon>Spermatophyta</taxon>
        <taxon>Magnoliopsida</taxon>
        <taxon>eudicotyledons</taxon>
        <taxon>Gunneridae</taxon>
        <taxon>Pentapetalae</taxon>
        <taxon>rosids</taxon>
        <taxon>fabids</taxon>
        <taxon>Fagales</taxon>
        <taxon>Fagaceae</taxon>
        <taxon>Lithocarpus</taxon>
    </lineage>
</organism>